<evidence type="ECO:0000313" key="2">
    <source>
        <dbReference type="RefSeq" id="XP_010853619.1"/>
    </source>
</evidence>
<accession>A0A6P3INK0</accession>
<dbReference type="GO" id="GO:0002244">
    <property type="term" value="P:hematopoietic progenitor cell differentiation"/>
    <property type="evidence" value="ECO:0007669"/>
    <property type="project" value="TreeGrafter"/>
</dbReference>
<organism evidence="1 2">
    <name type="scientific">Bison bison bison</name>
    <name type="common">North American plains bison</name>
    <dbReference type="NCBI Taxonomy" id="43346"/>
    <lineage>
        <taxon>Eukaryota</taxon>
        <taxon>Metazoa</taxon>
        <taxon>Chordata</taxon>
        <taxon>Craniata</taxon>
        <taxon>Vertebrata</taxon>
        <taxon>Euteleostomi</taxon>
        <taxon>Mammalia</taxon>
        <taxon>Eutheria</taxon>
        <taxon>Laurasiatheria</taxon>
        <taxon>Artiodactyla</taxon>
        <taxon>Ruminantia</taxon>
        <taxon>Pecora</taxon>
        <taxon>Bovidae</taxon>
        <taxon>Bovinae</taxon>
        <taxon>Bison</taxon>
    </lineage>
</organism>
<dbReference type="GO" id="GO:0005783">
    <property type="term" value="C:endoplasmic reticulum"/>
    <property type="evidence" value="ECO:0007669"/>
    <property type="project" value="TreeGrafter"/>
</dbReference>
<dbReference type="Proteomes" id="UP000515208">
    <property type="component" value="Unplaced"/>
</dbReference>
<dbReference type="GO" id="GO:0045335">
    <property type="term" value="C:phagocytic vesicle"/>
    <property type="evidence" value="ECO:0007669"/>
    <property type="project" value="TreeGrafter"/>
</dbReference>
<dbReference type="KEGG" id="bbis:104999738"/>
<dbReference type="GO" id="GO:0006909">
    <property type="term" value="P:phagocytosis"/>
    <property type="evidence" value="ECO:0007669"/>
    <property type="project" value="TreeGrafter"/>
</dbReference>
<dbReference type="PANTHER" id="PTHR10185">
    <property type="entry name" value="PHOSPHOLIPASE D - RELATED"/>
    <property type="match status" value="1"/>
</dbReference>
<name>A0A6P3INK0_BISBB</name>
<gene>
    <name evidence="2" type="primary">LOC104999738</name>
</gene>
<dbReference type="AlphaFoldDB" id="A0A6P3INK0"/>
<keyword evidence="1" id="KW-1185">Reference proteome</keyword>
<sequence length="80" mass="8722">MGAAREFLYASVMEYFPTTRFRHPASYWPVLDTALRVAAFSRGCACACWSAAGSTRTPGCSPSCGPCRHSATQRPTCPWT</sequence>
<proteinExistence type="predicted"/>
<dbReference type="PANTHER" id="PTHR10185:SF8">
    <property type="entry name" value="5'-3' EXONUCLEASE PLD4"/>
    <property type="match status" value="1"/>
</dbReference>
<dbReference type="GeneID" id="104999738"/>
<dbReference type="RefSeq" id="XP_010853619.1">
    <property type="nucleotide sequence ID" value="XM_010855317.1"/>
</dbReference>
<protein>
    <submittedName>
        <fullName evidence="2">Phospholipase D4-like</fullName>
    </submittedName>
</protein>
<dbReference type="GO" id="GO:0032588">
    <property type="term" value="C:trans-Golgi network membrane"/>
    <property type="evidence" value="ECO:0007669"/>
    <property type="project" value="TreeGrafter"/>
</dbReference>
<dbReference type="GO" id="GO:0005634">
    <property type="term" value="C:nucleus"/>
    <property type="evidence" value="ECO:0007669"/>
    <property type="project" value="TreeGrafter"/>
</dbReference>
<reference evidence="2" key="1">
    <citation type="submission" date="2025-08" db="UniProtKB">
        <authorList>
            <consortium name="RefSeq"/>
        </authorList>
    </citation>
    <scope>IDENTIFICATION</scope>
    <source>
        <tissue evidence="2">Blood</tissue>
    </source>
</reference>
<dbReference type="InterPro" id="IPR050874">
    <property type="entry name" value="Diverse_PLD-related"/>
</dbReference>
<evidence type="ECO:0000313" key="1">
    <source>
        <dbReference type="Proteomes" id="UP000515208"/>
    </source>
</evidence>